<evidence type="ECO:0000313" key="1">
    <source>
        <dbReference type="EMBL" id="KAJ1146360.1"/>
    </source>
</evidence>
<dbReference type="EMBL" id="JANPWB010000010">
    <property type="protein sequence ID" value="KAJ1146360.1"/>
    <property type="molecule type" value="Genomic_DNA"/>
</dbReference>
<proteinExistence type="predicted"/>
<accession>A0AAV7R6P3</accession>
<keyword evidence="2" id="KW-1185">Reference proteome</keyword>
<reference evidence="1" key="1">
    <citation type="journal article" date="2022" name="bioRxiv">
        <title>Sequencing and chromosome-scale assembly of the giantPleurodeles waltlgenome.</title>
        <authorList>
            <person name="Brown T."/>
            <person name="Elewa A."/>
            <person name="Iarovenko S."/>
            <person name="Subramanian E."/>
            <person name="Araus A.J."/>
            <person name="Petzold A."/>
            <person name="Susuki M."/>
            <person name="Suzuki K.-i.T."/>
            <person name="Hayashi T."/>
            <person name="Toyoda A."/>
            <person name="Oliveira C."/>
            <person name="Osipova E."/>
            <person name="Leigh N.D."/>
            <person name="Simon A."/>
            <person name="Yun M.H."/>
        </authorList>
    </citation>
    <scope>NUCLEOTIDE SEQUENCE</scope>
    <source>
        <strain evidence="1">20211129_DDA</strain>
        <tissue evidence="1">Liver</tissue>
    </source>
</reference>
<organism evidence="1 2">
    <name type="scientific">Pleurodeles waltl</name>
    <name type="common">Iberian ribbed newt</name>
    <dbReference type="NCBI Taxonomy" id="8319"/>
    <lineage>
        <taxon>Eukaryota</taxon>
        <taxon>Metazoa</taxon>
        <taxon>Chordata</taxon>
        <taxon>Craniata</taxon>
        <taxon>Vertebrata</taxon>
        <taxon>Euteleostomi</taxon>
        <taxon>Amphibia</taxon>
        <taxon>Batrachia</taxon>
        <taxon>Caudata</taxon>
        <taxon>Salamandroidea</taxon>
        <taxon>Salamandridae</taxon>
        <taxon>Pleurodelinae</taxon>
        <taxon>Pleurodeles</taxon>
    </lineage>
</organism>
<dbReference type="AlphaFoldDB" id="A0AAV7R6P3"/>
<evidence type="ECO:0000313" key="2">
    <source>
        <dbReference type="Proteomes" id="UP001066276"/>
    </source>
</evidence>
<protein>
    <submittedName>
        <fullName evidence="1">Uncharacterized protein</fullName>
    </submittedName>
</protein>
<dbReference type="Proteomes" id="UP001066276">
    <property type="component" value="Chromosome 6"/>
</dbReference>
<name>A0AAV7R6P3_PLEWA</name>
<comment type="caution">
    <text evidence="1">The sequence shown here is derived from an EMBL/GenBank/DDBJ whole genome shotgun (WGS) entry which is preliminary data.</text>
</comment>
<gene>
    <name evidence="1" type="ORF">NDU88_012637</name>
</gene>
<sequence length="103" mass="11819">MSHRLQNLLIGTPRKSTPWLIFIQMVPYIPMMHKRPDALQPANGGLLMPREAWARSLSVWVGAEYTALRREDALGLRKYPIAAQWELMLVDLSTPLVLEPDRL</sequence>